<dbReference type="GO" id="GO:0044283">
    <property type="term" value="P:small molecule biosynthetic process"/>
    <property type="evidence" value="ECO:0007669"/>
    <property type="project" value="UniProtKB-ARBA"/>
</dbReference>
<dbReference type="PANTHER" id="PTHR47990">
    <property type="entry name" value="2-OXOGLUTARATE (2OG) AND FE(II)-DEPENDENT OXYGENASE SUPERFAMILY PROTEIN-RELATED"/>
    <property type="match status" value="1"/>
</dbReference>
<dbReference type="PROSITE" id="PS51471">
    <property type="entry name" value="FE2OG_OXY"/>
    <property type="match status" value="1"/>
</dbReference>
<dbReference type="Gene3D" id="2.60.120.330">
    <property type="entry name" value="B-lactam Antibiotic, Isopenicillin N Synthase, Chain"/>
    <property type="match status" value="1"/>
</dbReference>
<evidence type="ECO:0000259" key="3">
    <source>
        <dbReference type="PROSITE" id="PS51471"/>
    </source>
</evidence>
<keyword evidence="1" id="KW-0479">Metal-binding</keyword>
<dbReference type="Pfam" id="PF14226">
    <property type="entry name" value="DIOX_N"/>
    <property type="match status" value="1"/>
</dbReference>
<keyword evidence="5" id="KW-1185">Reference proteome</keyword>
<dbReference type="Pfam" id="PF03171">
    <property type="entry name" value="2OG-FeII_Oxy"/>
    <property type="match status" value="1"/>
</dbReference>
<name>A0A1E3QJG9_9ASCO</name>
<feature type="region of interest" description="Disordered" evidence="2">
    <location>
        <begin position="186"/>
        <end position="212"/>
    </location>
</feature>
<gene>
    <name evidence="4" type="ORF">BABINDRAFT_9805</name>
</gene>
<protein>
    <recommendedName>
        <fullName evidence="3">Fe2OG dioxygenase domain-containing protein</fullName>
    </recommendedName>
</protein>
<dbReference type="Proteomes" id="UP000094336">
    <property type="component" value="Unassembled WGS sequence"/>
</dbReference>
<keyword evidence="1" id="KW-0408">Iron</keyword>
<evidence type="ECO:0000313" key="4">
    <source>
        <dbReference type="EMBL" id="ODQ77819.1"/>
    </source>
</evidence>
<organism evidence="4 5">
    <name type="scientific">Babjeviella inositovora NRRL Y-12698</name>
    <dbReference type="NCBI Taxonomy" id="984486"/>
    <lineage>
        <taxon>Eukaryota</taxon>
        <taxon>Fungi</taxon>
        <taxon>Dikarya</taxon>
        <taxon>Ascomycota</taxon>
        <taxon>Saccharomycotina</taxon>
        <taxon>Pichiomycetes</taxon>
        <taxon>Serinales incertae sedis</taxon>
        <taxon>Babjeviella</taxon>
    </lineage>
</organism>
<dbReference type="InterPro" id="IPR044861">
    <property type="entry name" value="IPNS-like_FE2OG_OXY"/>
</dbReference>
<dbReference type="InterPro" id="IPR005123">
    <property type="entry name" value="Oxoglu/Fe-dep_dioxygenase_dom"/>
</dbReference>
<dbReference type="InterPro" id="IPR027443">
    <property type="entry name" value="IPNS-like_sf"/>
</dbReference>
<dbReference type="GO" id="GO:0016491">
    <property type="term" value="F:oxidoreductase activity"/>
    <property type="evidence" value="ECO:0007669"/>
    <property type="project" value="UniProtKB-KW"/>
</dbReference>
<evidence type="ECO:0000313" key="5">
    <source>
        <dbReference type="Proteomes" id="UP000094336"/>
    </source>
</evidence>
<dbReference type="RefSeq" id="XP_018983147.1">
    <property type="nucleotide sequence ID" value="XM_019133023.1"/>
</dbReference>
<dbReference type="InterPro" id="IPR026992">
    <property type="entry name" value="DIOX_N"/>
</dbReference>
<dbReference type="SUPFAM" id="SSF51197">
    <property type="entry name" value="Clavaminate synthase-like"/>
    <property type="match status" value="1"/>
</dbReference>
<dbReference type="EMBL" id="KV454438">
    <property type="protein sequence ID" value="ODQ77819.1"/>
    <property type="molecule type" value="Genomic_DNA"/>
</dbReference>
<sequence>MAADSVVPVLDLHLSRDPTTRPLLIAQLKHALLDIGFLYVKNFDIPVEVFASLKQESYNFFNLPLAEKMRCEMTKSPHFLGYTRLANEITALQTDWREQIDLGTELPPPQSPDEPIYHNLVGPNMWPDTTVIPGFRPTIEDYLARMTAFSKLFISLVTEAIGLPPGTFDQFFKANQQVKMKIIAYPDTDDPKNEKANPARTGDTAASGQGVGPHRDSDFLTYIYQATQHESLQVQTFQGEWLTVSPIPNTLVVNVGQTLEALTHGVCVATIHRVVSPLPGLGTRLSIPVFQTIDIDSFATQVVLPEWILEEKRKRDKVRKLGGIGFQFKPDLEHPVGYAVFLNRLKSHQDVARIWYPAMLDKVLEQIKQGK</sequence>
<evidence type="ECO:0000256" key="2">
    <source>
        <dbReference type="SAM" id="MobiDB-lite"/>
    </source>
</evidence>
<dbReference type="STRING" id="984486.A0A1E3QJG9"/>
<feature type="domain" description="Fe2OG dioxygenase" evidence="3">
    <location>
        <begin position="167"/>
        <end position="293"/>
    </location>
</feature>
<keyword evidence="1" id="KW-0560">Oxidoreductase</keyword>
<dbReference type="AlphaFoldDB" id="A0A1E3QJG9"/>
<dbReference type="GO" id="GO:0046872">
    <property type="term" value="F:metal ion binding"/>
    <property type="evidence" value="ECO:0007669"/>
    <property type="project" value="UniProtKB-KW"/>
</dbReference>
<reference evidence="5" key="1">
    <citation type="submission" date="2016-05" db="EMBL/GenBank/DDBJ databases">
        <title>Comparative genomics of biotechnologically important yeasts.</title>
        <authorList>
            <consortium name="DOE Joint Genome Institute"/>
            <person name="Riley R."/>
            <person name="Haridas S."/>
            <person name="Wolfe K.H."/>
            <person name="Lopes M.R."/>
            <person name="Hittinger C.T."/>
            <person name="Goker M."/>
            <person name="Salamov A."/>
            <person name="Wisecaver J."/>
            <person name="Long T.M."/>
            <person name="Aerts A.L."/>
            <person name="Barry K."/>
            <person name="Choi C."/>
            <person name="Clum A."/>
            <person name="Coughlan A.Y."/>
            <person name="Deshpande S."/>
            <person name="Douglass A.P."/>
            <person name="Hanson S.J."/>
            <person name="Klenk H.-P."/>
            <person name="Labutti K."/>
            <person name="Lapidus A."/>
            <person name="Lindquist E."/>
            <person name="Lipzen A."/>
            <person name="Meier-Kolthoff J.P."/>
            <person name="Ohm R.A."/>
            <person name="Otillar R.P."/>
            <person name="Pangilinan J."/>
            <person name="Peng Y."/>
            <person name="Rokas A."/>
            <person name="Rosa C.A."/>
            <person name="Scheuner C."/>
            <person name="Sibirny A.A."/>
            <person name="Slot J.C."/>
            <person name="Stielow J.B."/>
            <person name="Sun H."/>
            <person name="Kurtzman C.P."/>
            <person name="Blackwell M."/>
            <person name="Grigoriev I.V."/>
            <person name="Jeffries T.W."/>
        </authorList>
    </citation>
    <scope>NUCLEOTIDE SEQUENCE [LARGE SCALE GENOMIC DNA]</scope>
    <source>
        <strain evidence="5">NRRL Y-12698</strain>
    </source>
</reference>
<accession>A0A1E3QJG9</accession>
<dbReference type="InterPro" id="IPR050231">
    <property type="entry name" value="Iron_ascorbate_oxido_reductase"/>
</dbReference>
<dbReference type="OrthoDB" id="288590at2759"/>
<evidence type="ECO:0000256" key="1">
    <source>
        <dbReference type="RuleBase" id="RU003682"/>
    </source>
</evidence>
<dbReference type="GeneID" id="30150876"/>
<proteinExistence type="inferred from homology"/>
<comment type="similarity">
    <text evidence="1">Belongs to the iron/ascorbate-dependent oxidoreductase family.</text>
</comment>